<dbReference type="Gene3D" id="3.40.30.10">
    <property type="entry name" value="Glutaredoxin"/>
    <property type="match status" value="1"/>
</dbReference>
<proteinExistence type="predicted"/>
<dbReference type="Proteomes" id="UP000663992">
    <property type="component" value="Unassembled WGS sequence"/>
</dbReference>
<dbReference type="InterPro" id="IPR036249">
    <property type="entry name" value="Thioredoxin-like_sf"/>
</dbReference>
<dbReference type="PANTHER" id="PTHR13887:SF54">
    <property type="entry name" value="DSBA FAMILY PROTEIN"/>
    <property type="match status" value="1"/>
</dbReference>
<dbReference type="RefSeq" id="WP_206596469.1">
    <property type="nucleotide sequence ID" value="NZ_JAFKCS010000096.1"/>
</dbReference>
<accession>A0ABS3CZN4</accession>
<organism evidence="1 2">
    <name type="scientific">Bowmanella yangjiangensis</name>
    <dbReference type="NCBI Taxonomy" id="2811230"/>
    <lineage>
        <taxon>Bacteria</taxon>
        <taxon>Pseudomonadati</taxon>
        <taxon>Pseudomonadota</taxon>
        <taxon>Gammaproteobacteria</taxon>
        <taxon>Alteromonadales</taxon>
        <taxon>Alteromonadaceae</taxon>
        <taxon>Bowmanella</taxon>
    </lineage>
</organism>
<evidence type="ECO:0000313" key="1">
    <source>
        <dbReference type="EMBL" id="MBN7822558.1"/>
    </source>
</evidence>
<sequence>MKTLSCDDKSGICYPSALDDAAATDEVSLTDTQIIYIGDPMCSWCWGIEPALRELQDHCEQRGLSFSIVLGGLRPGGGNPWNAEFKAFLRHHWEEIGEATGQPFSFDILERAHFSYDTEPACRAVVTARHMLAGASSRKLYAIFSAIQRKFYVANADPTQLGFYESIIEGAGLDFARFSELYEGDSARQWTRGDFELSHRLQVRAFPTLLARTDSGVVQLATGFARAAPLIGKVEAVFRS</sequence>
<gene>
    <name evidence="1" type="ORF">J0A65_22035</name>
</gene>
<keyword evidence="2" id="KW-1185">Reference proteome</keyword>
<dbReference type="EMBL" id="JAFKCS010000096">
    <property type="protein sequence ID" value="MBN7822558.1"/>
    <property type="molecule type" value="Genomic_DNA"/>
</dbReference>
<dbReference type="PANTHER" id="PTHR13887">
    <property type="entry name" value="GLUTATHIONE S-TRANSFERASE KAPPA"/>
    <property type="match status" value="1"/>
</dbReference>
<reference evidence="1 2" key="1">
    <citation type="submission" date="2021-03" db="EMBL/GenBank/DDBJ databases">
        <title>novel species isolated from a fishpond in China.</title>
        <authorList>
            <person name="Lu H."/>
            <person name="Cai Z."/>
        </authorList>
    </citation>
    <scope>NUCLEOTIDE SEQUENCE [LARGE SCALE GENOMIC DNA]</scope>
    <source>
        <strain evidence="1 2">Y57</strain>
    </source>
</reference>
<comment type="caution">
    <text evidence="1">The sequence shown here is derived from an EMBL/GenBank/DDBJ whole genome shotgun (WGS) entry which is preliminary data.</text>
</comment>
<dbReference type="Gene3D" id="1.10.472.60">
    <property type="entry name" value="putative protein disulfide isomerase domain"/>
    <property type="match status" value="1"/>
</dbReference>
<dbReference type="SUPFAM" id="SSF52833">
    <property type="entry name" value="Thioredoxin-like"/>
    <property type="match status" value="1"/>
</dbReference>
<dbReference type="CDD" id="cd03025">
    <property type="entry name" value="DsbA_FrnE_like"/>
    <property type="match status" value="1"/>
</dbReference>
<evidence type="ECO:0000313" key="2">
    <source>
        <dbReference type="Proteomes" id="UP000663992"/>
    </source>
</evidence>
<protein>
    <submittedName>
        <fullName evidence="1">DsbA family protein</fullName>
    </submittedName>
</protein>
<name>A0ABS3CZN4_9ALTE</name>